<dbReference type="InterPro" id="IPR015712">
    <property type="entry name" value="DNA-dir_RNA_pol_su2"/>
</dbReference>
<evidence type="ECO:0000256" key="8">
    <source>
        <dbReference type="SAM" id="SignalP"/>
    </source>
</evidence>
<protein>
    <recommendedName>
        <fullName evidence="2">DNA-directed RNA polymerase</fullName>
        <ecNumber evidence="2">2.7.7.6</ecNumber>
    </recommendedName>
</protein>
<accession>A0AAP0F0S5</accession>
<dbReference type="GO" id="GO:0003899">
    <property type="term" value="F:DNA-directed RNA polymerase activity"/>
    <property type="evidence" value="ECO:0007669"/>
    <property type="project" value="UniProtKB-EC"/>
</dbReference>
<feature type="transmembrane region" description="Helical" evidence="7">
    <location>
        <begin position="273"/>
        <end position="298"/>
    </location>
</feature>
<dbReference type="EC" id="2.7.7.6" evidence="2"/>
<reference evidence="10 11" key="1">
    <citation type="submission" date="2024-01" db="EMBL/GenBank/DDBJ databases">
        <title>Genome assemblies of Stephania.</title>
        <authorList>
            <person name="Yang L."/>
        </authorList>
    </citation>
    <scope>NUCLEOTIDE SEQUENCE [LARGE SCALE GENOMIC DNA]</scope>
    <source>
        <strain evidence="10">YNDBR</strain>
        <tissue evidence="10">Leaf</tissue>
    </source>
</reference>
<name>A0AAP0F0S5_9MAGN</name>
<keyword evidence="7" id="KW-0812">Transmembrane</keyword>
<evidence type="ECO:0000256" key="5">
    <source>
        <dbReference type="ARBA" id="ARBA00022695"/>
    </source>
</evidence>
<sequence length="397" mass="43719">MVSSRAYLLLLHWTSSFSSDDTTGAPPPPLRAPRAPVPVLRATVIDQLPILLASPLPRTSLLPLHSCPLSGLLSSRRPSSAAATFSALFLRPRSHSSAVSLHRAPSPSLCVYKVNIDADQQKVSVSGSVDANTLIKKLVKSAMGKQAMGIYVTNFQLRIVIVLLPYLLNAVDTLAYVLYYPQKPLVTTRSMEHLHFRQLPAGINAIVAITSYSGYNQEDSVIMNQSSIDRGFFRSPFFPSFRDEEKKIGLVKEEFGHPNRENTMDFVLGVQAYLAWLTFASAASPCSTPMLASIPGYVAPSRDPVIGGSLLLTYTTGYIAPILLAASFVGALQVCLDFLLFDQSRSTSFDRAMRLDIIIGIAREVLYLHQDSRLRIVRRDFKASNVLLRRGDESKDF</sequence>
<dbReference type="InterPro" id="IPR037033">
    <property type="entry name" value="DNA-dir_RNAP_su2_hyb_sf"/>
</dbReference>
<proteinExistence type="inferred from homology"/>
<dbReference type="InterPro" id="IPR014724">
    <property type="entry name" value="RNA_pol_RPB2_OB-fold"/>
</dbReference>
<evidence type="ECO:0000256" key="2">
    <source>
        <dbReference type="ARBA" id="ARBA00012418"/>
    </source>
</evidence>
<evidence type="ECO:0000313" key="10">
    <source>
        <dbReference type="EMBL" id="KAK9098514.1"/>
    </source>
</evidence>
<dbReference type="EMBL" id="JBBNAF010000011">
    <property type="protein sequence ID" value="KAK9098514.1"/>
    <property type="molecule type" value="Genomic_DNA"/>
</dbReference>
<dbReference type="SUPFAM" id="SSF64484">
    <property type="entry name" value="beta and beta-prime subunits of DNA dependent RNA-polymerase"/>
    <property type="match status" value="1"/>
</dbReference>
<dbReference type="InterPro" id="IPR007120">
    <property type="entry name" value="DNA-dir_RNAP_su2_dom"/>
</dbReference>
<evidence type="ECO:0000256" key="1">
    <source>
        <dbReference type="ARBA" id="ARBA00006835"/>
    </source>
</evidence>
<evidence type="ECO:0000256" key="7">
    <source>
        <dbReference type="SAM" id="Phobius"/>
    </source>
</evidence>
<keyword evidence="4" id="KW-0808">Transferase</keyword>
<keyword evidence="8" id="KW-0732">Signal</keyword>
<comment type="similarity">
    <text evidence="1">Belongs to the RNA polymerase beta chain family.</text>
</comment>
<dbReference type="GO" id="GO:0003677">
    <property type="term" value="F:DNA binding"/>
    <property type="evidence" value="ECO:0007669"/>
    <property type="project" value="InterPro"/>
</dbReference>
<keyword evidence="5" id="KW-0548">Nucleotidyltransferase</keyword>
<feature type="domain" description="DNA-directed RNA polymerase subunit 2 hybrid-binding" evidence="9">
    <location>
        <begin position="125"/>
        <end position="261"/>
    </location>
</feature>
<gene>
    <name evidence="10" type="ORF">Syun_025559</name>
</gene>
<dbReference type="Proteomes" id="UP001420932">
    <property type="component" value="Unassembled WGS sequence"/>
</dbReference>
<dbReference type="PANTHER" id="PTHR20856">
    <property type="entry name" value="DNA-DIRECTED RNA POLYMERASE I SUBUNIT 2"/>
    <property type="match status" value="1"/>
</dbReference>
<dbReference type="Gene3D" id="2.40.50.150">
    <property type="match status" value="1"/>
</dbReference>
<feature type="signal peptide" evidence="8">
    <location>
        <begin position="1"/>
        <end position="24"/>
    </location>
</feature>
<keyword evidence="3" id="KW-0240">DNA-directed RNA polymerase</keyword>
<dbReference type="SUPFAM" id="SSF56112">
    <property type="entry name" value="Protein kinase-like (PK-like)"/>
    <property type="match status" value="1"/>
</dbReference>
<dbReference type="Gene3D" id="1.10.510.10">
    <property type="entry name" value="Transferase(Phosphotransferase) domain 1"/>
    <property type="match status" value="1"/>
</dbReference>
<evidence type="ECO:0000313" key="11">
    <source>
        <dbReference type="Proteomes" id="UP001420932"/>
    </source>
</evidence>
<dbReference type="Pfam" id="PF00562">
    <property type="entry name" value="RNA_pol_Rpb2_6"/>
    <property type="match status" value="1"/>
</dbReference>
<organism evidence="10 11">
    <name type="scientific">Stephania yunnanensis</name>
    <dbReference type="NCBI Taxonomy" id="152371"/>
    <lineage>
        <taxon>Eukaryota</taxon>
        <taxon>Viridiplantae</taxon>
        <taxon>Streptophyta</taxon>
        <taxon>Embryophyta</taxon>
        <taxon>Tracheophyta</taxon>
        <taxon>Spermatophyta</taxon>
        <taxon>Magnoliopsida</taxon>
        <taxon>Ranunculales</taxon>
        <taxon>Menispermaceae</taxon>
        <taxon>Menispermoideae</taxon>
        <taxon>Cissampelideae</taxon>
        <taxon>Stephania</taxon>
    </lineage>
</organism>
<keyword evidence="7" id="KW-1133">Transmembrane helix</keyword>
<keyword evidence="11" id="KW-1185">Reference proteome</keyword>
<dbReference type="GO" id="GO:0006351">
    <property type="term" value="P:DNA-templated transcription"/>
    <property type="evidence" value="ECO:0007669"/>
    <property type="project" value="InterPro"/>
</dbReference>
<dbReference type="GO" id="GO:0032549">
    <property type="term" value="F:ribonucleoside binding"/>
    <property type="evidence" value="ECO:0007669"/>
    <property type="project" value="InterPro"/>
</dbReference>
<dbReference type="AlphaFoldDB" id="A0AAP0F0S5"/>
<comment type="caution">
    <text evidence="10">The sequence shown here is derived from an EMBL/GenBank/DDBJ whole genome shotgun (WGS) entry which is preliminary data.</text>
</comment>
<feature type="chain" id="PRO_5042817135" description="DNA-directed RNA polymerase" evidence="8">
    <location>
        <begin position="25"/>
        <end position="397"/>
    </location>
</feature>
<keyword evidence="7" id="KW-0472">Membrane</keyword>
<evidence type="ECO:0000259" key="9">
    <source>
        <dbReference type="Pfam" id="PF00562"/>
    </source>
</evidence>
<feature type="transmembrane region" description="Helical" evidence="7">
    <location>
        <begin position="318"/>
        <end position="341"/>
    </location>
</feature>
<dbReference type="GO" id="GO:0000428">
    <property type="term" value="C:DNA-directed RNA polymerase complex"/>
    <property type="evidence" value="ECO:0007669"/>
    <property type="project" value="UniProtKB-KW"/>
</dbReference>
<evidence type="ECO:0000256" key="4">
    <source>
        <dbReference type="ARBA" id="ARBA00022679"/>
    </source>
</evidence>
<feature type="transmembrane region" description="Helical" evidence="7">
    <location>
        <begin position="155"/>
        <end position="179"/>
    </location>
</feature>
<dbReference type="InterPro" id="IPR011009">
    <property type="entry name" value="Kinase-like_dom_sf"/>
</dbReference>
<keyword evidence="6" id="KW-0804">Transcription</keyword>
<dbReference type="Gene3D" id="2.40.270.10">
    <property type="entry name" value="DNA-directed RNA polymerase, subunit 2, domain 6"/>
    <property type="match status" value="1"/>
</dbReference>
<evidence type="ECO:0000256" key="3">
    <source>
        <dbReference type="ARBA" id="ARBA00022478"/>
    </source>
</evidence>
<evidence type="ECO:0000256" key="6">
    <source>
        <dbReference type="ARBA" id="ARBA00023163"/>
    </source>
</evidence>